<keyword evidence="2" id="KW-1185">Reference proteome</keyword>
<organism evidence="1 2">
    <name type="scientific">Candidatus Promineifilum breve</name>
    <dbReference type="NCBI Taxonomy" id="1806508"/>
    <lineage>
        <taxon>Bacteria</taxon>
        <taxon>Bacillati</taxon>
        <taxon>Chloroflexota</taxon>
        <taxon>Ardenticatenia</taxon>
        <taxon>Candidatus Promineifilales</taxon>
        <taxon>Candidatus Promineifilaceae</taxon>
        <taxon>Candidatus Promineifilum</taxon>
    </lineage>
</organism>
<accession>A0A160T5A4</accession>
<evidence type="ECO:0000313" key="2">
    <source>
        <dbReference type="Proteomes" id="UP000215027"/>
    </source>
</evidence>
<proteinExistence type="predicted"/>
<dbReference type="Proteomes" id="UP000215027">
    <property type="component" value="Chromosome I"/>
</dbReference>
<name>A0A160T5A4_9CHLR</name>
<gene>
    <name evidence="1" type="ORF">CFX0092_A1992</name>
</gene>
<dbReference type="EMBL" id="LN890655">
    <property type="protein sequence ID" value="CUS03870.2"/>
    <property type="molecule type" value="Genomic_DNA"/>
</dbReference>
<dbReference type="KEGG" id="pbf:CFX0092_A1992"/>
<sequence length="32" mass="3796">MIFFIDASLGIEWLRIVTEETDFSIRFVRGHP</sequence>
<protein>
    <submittedName>
        <fullName evidence="1">Uncharacterized protein</fullName>
    </submittedName>
</protein>
<reference evidence="1" key="1">
    <citation type="submission" date="2016-01" db="EMBL/GenBank/DDBJ databases">
        <authorList>
            <person name="Mcilroy J.S."/>
            <person name="Karst M S."/>
            <person name="Albertsen M."/>
        </authorList>
    </citation>
    <scope>NUCLEOTIDE SEQUENCE</scope>
    <source>
        <strain evidence="1">Cfx-K</strain>
    </source>
</reference>
<dbReference type="AlphaFoldDB" id="A0A160T5A4"/>
<evidence type="ECO:0000313" key="1">
    <source>
        <dbReference type="EMBL" id="CUS03870.2"/>
    </source>
</evidence>